<dbReference type="Proteomes" id="UP000050741">
    <property type="component" value="Unassembled WGS sequence"/>
</dbReference>
<dbReference type="AlphaFoldDB" id="A0A183BVN4"/>
<dbReference type="Gene3D" id="3.30.40.10">
    <property type="entry name" value="Zinc/RING finger domain, C3HC4 (zinc finger)"/>
    <property type="match status" value="1"/>
</dbReference>
<evidence type="ECO:0000313" key="2">
    <source>
        <dbReference type="WBParaSite" id="GPLIN_000467200"/>
    </source>
</evidence>
<dbReference type="InterPro" id="IPR013083">
    <property type="entry name" value="Znf_RING/FYVE/PHD"/>
</dbReference>
<evidence type="ECO:0000313" key="1">
    <source>
        <dbReference type="Proteomes" id="UP000050741"/>
    </source>
</evidence>
<proteinExistence type="predicted"/>
<name>A0A183BVN4_GLOPA</name>
<reference evidence="2" key="3">
    <citation type="submission" date="2016-06" db="UniProtKB">
        <authorList>
            <consortium name="WormBaseParasite"/>
        </authorList>
    </citation>
    <scope>IDENTIFICATION</scope>
</reference>
<sequence length="247" mass="28781">MHIVYYRDYGDYHIKEMIHRNIENGKNFEINVLEAEQTEKFTLGFAFNIYPLADEFVAINNAEDDEDPLDDGPYHQAESELNAFDIRALFKIVRIDMYRPSFTKRHVINLGSADPSALFWNHTKTLLGYSPLLKIDARRGGTNADVPQGFSEYQVTIPVKLENLFKHKLWNLKMHIYQFDEDDLPAENNHNQSFDDDDTCPICLEPLTTSENRPILKLHGKRSNNSNYEHIYHSDCITTWIVEIEVL</sequence>
<protein>
    <submittedName>
        <fullName evidence="2">RING-type domain-containing protein</fullName>
    </submittedName>
</protein>
<organism evidence="1 2">
    <name type="scientific">Globodera pallida</name>
    <name type="common">Potato cyst nematode worm</name>
    <name type="synonym">Heterodera pallida</name>
    <dbReference type="NCBI Taxonomy" id="36090"/>
    <lineage>
        <taxon>Eukaryota</taxon>
        <taxon>Metazoa</taxon>
        <taxon>Ecdysozoa</taxon>
        <taxon>Nematoda</taxon>
        <taxon>Chromadorea</taxon>
        <taxon>Rhabditida</taxon>
        <taxon>Tylenchina</taxon>
        <taxon>Tylenchomorpha</taxon>
        <taxon>Tylenchoidea</taxon>
        <taxon>Heteroderidae</taxon>
        <taxon>Heteroderinae</taxon>
        <taxon>Globodera</taxon>
    </lineage>
</organism>
<dbReference type="WBParaSite" id="GPLIN_000467200">
    <property type="protein sequence ID" value="GPLIN_000467200"/>
    <property type="gene ID" value="GPLIN_000467200"/>
</dbReference>
<reference evidence="1" key="1">
    <citation type="submission" date="2013-12" db="EMBL/GenBank/DDBJ databases">
        <authorList>
            <person name="Aslett M."/>
        </authorList>
    </citation>
    <scope>NUCLEOTIDE SEQUENCE [LARGE SCALE GENOMIC DNA]</scope>
    <source>
        <strain evidence="1">Lindley</strain>
    </source>
</reference>
<accession>A0A183BVN4</accession>
<keyword evidence="1" id="KW-1185">Reference proteome</keyword>
<reference evidence="1" key="2">
    <citation type="submission" date="2014-05" db="EMBL/GenBank/DDBJ databases">
        <title>The genome and life-stage specific transcriptomes of Globodera pallida elucidate key aspects of plant parasitism by a cyst nematode.</title>
        <authorList>
            <person name="Cotton J.A."/>
            <person name="Lilley C.J."/>
            <person name="Jones L.M."/>
            <person name="Kikuchi T."/>
            <person name="Reid A.J."/>
            <person name="Thorpe P."/>
            <person name="Tsai I.J."/>
            <person name="Beasley H."/>
            <person name="Blok V."/>
            <person name="Cock P.J.A."/>
            <person name="Van den Akker S.E."/>
            <person name="Holroyd N."/>
            <person name="Hunt M."/>
            <person name="Mantelin S."/>
            <person name="Naghra H."/>
            <person name="Pain A."/>
            <person name="Palomares-Rius J.E."/>
            <person name="Zarowiecki M."/>
            <person name="Berriman M."/>
            <person name="Jones J.T."/>
            <person name="Urwin P.E."/>
        </authorList>
    </citation>
    <scope>NUCLEOTIDE SEQUENCE [LARGE SCALE GENOMIC DNA]</scope>
    <source>
        <strain evidence="1">Lindley</strain>
    </source>
</reference>
<dbReference type="SUPFAM" id="SSF57850">
    <property type="entry name" value="RING/U-box"/>
    <property type="match status" value="1"/>
</dbReference>